<dbReference type="HOGENOM" id="CLU_1803648_0_0_0"/>
<proteinExistence type="predicted"/>
<evidence type="ECO:0000313" key="2">
    <source>
        <dbReference type="EMBL" id="ABJ81685.1"/>
    </source>
</evidence>
<dbReference type="Pfam" id="PF07508">
    <property type="entry name" value="Recombinase"/>
    <property type="match status" value="1"/>
</dbReference>
<dbReference type="GO" id="GO:0000150">
    <property type="term" value="F:DNA strand exchange activity"/>
    <property type="evidence" value="ECO:0007669"/>
    <property type="project" value="InterPro"/>
</dbReference>
<feature type="domain" description="Recombinase" evidence="1">
    <location>
        <begin position="55"/>
        <end position="146"/>
    </location>
</feature>
<dbReference type="GO" id="GO:0003677">
    <property type="term" value="F:DNA binding"/>
    <property type="evidence" value="ECO:0007669"/>
    <property type="project" value="InterPro"/>
</dbReference>
<name>Q02B81_SOLUE</name>
<dbReference type="PROSITE" id="PS51737">
    <property type="entry name" value="RECOMBINASE_DNA_BIND"/>
    <property type="match status" value="1"/>
</dbReference>
<dbReference type="InterPro" id="IPR011109">
    <property type="entry name" value="DNA_bind_recombinase_dom"/>
</dbReference>
<accession>Q02B81</accession>
<dbReference type="eggNOG" id="ENOG5032ZG2">
    <property type="taxonomic scope" value="Bacteria"/>
</dbReference>
<reference evidence="2" key="1">
    <citation type="submission" date="2006-10" db="EMBL/GenBank/DDBJ databases">
        <title>Complete sequence of Solibacter usitatus Ellin6076.</title>
        <authorList>
            <consortium name="US DOE Joint Genome Institute"/>
            <person name="Copeland A."/>
            <person name="Lucas S."/>
            <person name="Lapidus A."/>
            <person name="Barry K."/>
            <person name="Detter J.C."/>
            <person name="Glavina del Rio T."/>
            <person name="Hammon N."/>
            <person name="Israni S."/>
            <person name="Dalin E."/>
            <person name="Tice H."/>
            <person name="Pitluck S."/>
            <person name="Thompson L.S."/>
            <person name="Brettin T."/>
            <person name="Bruce D."/>
            <person name="Han C."/>
            <person name="Tapia R."/>
            <person name="Gilna P."/>
            <person name="Schmutz J."/>
            <person name="Larimer F."/>
            <person name="Land M."/>
            <person name="Hauser L."/>
            <person name="Kyrpides N."/>
            <person name="Mikhailova N."/>
            <person name="Janssen P.H."/>
            <person name="Kuske C.R."/>
            <person name="Richardson P."/>
        </authorList>
    </citation>
    <scope>NUCLEOTIDE SEQUENCE</scope>
    <source>
        <strain evidence="2">Ellin6076</strain>
    </source>
</reference>
<evidence type="ECO:0000259" key="1">
    <source>
        <dbReference type="PROSITE" id="PS51737"/>
    </source>
</evidence>
<gene>
    <name evidence="2" type="ordered locus">Acid_0684</name>
</gene>
<organism evidence="2">
    <name type="scientific">Solibacter usitatus (strain Ellin6076)</name>
    <dbReference type="NCBI Taxonomy" id="234267"/>
    <lineage>
        <taxon>Bacteria</taxon>
        <taxon>Pseudomonadati</taxon>
        <taxon>Acidobacteriota</taxon>
        <taxon>Terriglobia</taxon>
        <taxon>Bryobacterales</taxon>
        <taxon>Solibacteraceae</taxon>
        <taxon>Candidatus Solibacter</taxon>
    </lineage>
</organism>
<dbReference type="InParanoid" id="Q02B81"/>
<dbReference type="AlphaFoldDB" id="Q02B81"/>
<protein>
    <recommendedName>
        <fullName evidence="1">Recombinase domain-containing protein</fullName>
    </recommendedName>
</protein>
<dbReference type="EMBL" id="CP000473">
    <property type="protein sequence ID" value="ABJ81685.1"/>
    <property type="molecule type" value="Genomic_DNA"/>
</dbReference>
<dbReference type="OrthoDB" id="116607at2"/>
<dbReference type="KEGG" id="sus:Acid_0684"/>
<sequence length="146" mass="16735">MANKQRIRETMKALPTLEYLVERVEAGWKLSAIEWERESAAAPISGNRPVVEEIPFGLRVSDDCSGLVESETERQIIITALDMIVEDRPLSHVAEELNRRGHTTREGKEWTPSALFTLLPRMIQIGPRVFTSDEWVTRKQRLPRVV</sequence>